<dbReference type="EMBL" id="EU595751">
    <property type="protein sequence ID" value="ACD39261.1"/>
    <property type="molecule type" value="Genomic_DNA"/>
</dbReference>
<sequence>MYEFIPVTTAFDAFAELWNSTGGDWDANPWVWVIEFKRVTP</sequence>
<evidence type="ECO:0008006" key="2">
    <source>
        <dbReference type="Google" id="ProtNLM"/>
    </source>
</evidence>
<gene>
    <name evidence="1" type="ORF">PACL_0473</name>
</gene>
<protein>
    <recommendedName>
        <fullName evidence="2">Morphogenetic protein</fullName>
    </recommendedName>
</protein>
<evidence type="ECO:0000313" key="1">
    <source>
        <dbReference type="EMBL" id="ACD39261.1"/>
    </source>
</evidence>
<proteinExistence type="predicted"/>
<organism evidence="1">
    <name type="scientific">Pseudomonas aeruginosa</name>
    <dbReference type="NCBI Taxonomy" id="287"/>
    <lineage>
        <taxon>Bacteria</taxon>
        <taxon>Pseudomonadati</taxon>
        <taxon>Pseudomonadota</taxon>
        <taxon>Gammaproteobacteria</taxon>
        <taxon>Pseudomonadales</taxon>
        <taxon>Pseudomonadaceae</taxon>
        <taxon>Pseudomonas</taxon>
    </lineage>
</organism>
<accession>B3G2J9</accession>
<name>B3G2J9_PSEAI</name>
<reference evidence="1" key="1">
    <citation type="journal article" date="2008" name="Genomics">
        <title>Large-insert genome analysis technology detects structural variation in Pseudomonas aeruginosa clinical strains from cystic fibrosis patients.</title>
        <authorList>
            <person name="Hayden H.S."/>
            <person name="Gillett W."/>
            <person name="Saenphimmachak C."/>
            <person name="Lim R."/>
            <person name="Zhou Y."/>
            <person name="Jacobs M.A."/>
            <person name="Chang J."/>
            <person name="Rohmer L."/>
            <person name="D'Argenio D.A."/>
            <person name="Palmieri A."/>
            <person name="Levy R."/>
            <person name="Haugen E."/>
            <person name="Wong G.K."/>
            <person name="Brittnacher M.J."/>
            <person name="Burns J.L."/>
            <person name="Miller S.I."/>
            <person name="Olson M.V."/>
            <person name="Kaul R."/>
        </authorList>
    </citation>
    <scope>NUCLEOTIDE SEQUENCE</scope>
    <source>
        <strain evidence="1">PACS171b</strain>
    </source>
</reference>
<dbReference type="AlphaFoldDB" id="B3G2J9"/>